<dbReference type="EMBL" id="CAJVQB010003283">
    <property type="protein sequence ID" value="CAG8603547.1"/>
    <property type="molecule type" value="Genomic_DNA"/>
</dbReference>
<gene>
    <name evidence="1" type="ORF">GMARGA_LOCUS7005</name>
</gene>
<dbReference type="Proteomes" id="UP000789901">
    <property type="component" value="Unassembled WGS sequence"/>
</dbReference>
<reference evidence="1 2" key="1">
    <citation type="submission" date="2021-06" db="EMBL/GenBank/DDBJ databases">
        <authorList>
            <person name="Kallberg Y."/>
            <person name="Tangrot J."/>
            <person name="Rosling A."/>
        </authorList>
    </citation>
    <scope>NUCLEOTIDE SEQUENCE [LARGE SCALE GENOMIC DNA]</scope>
    <source>
        <strain evidence="1 2">120-4 pot B 10/14</strain>
    </source>
</reference>
<sequence length="95" mass="11496">MPPKTVEKNPILIVTRKRKTIIQKRDYIEKFKEETGLHLKYYNCEGKSWIISQIIEYFSYQYAISERINVDETESFAKYMIKNVKNIKTFDNYCQ</sequence>
<proteinExistence type="predicted"/>
<protein>
    <submittedName>
        <fullName evidence="1">30495_t:CDS:1</fullName>
    </submittedName>
</protein>
<comment type="caution">
    <text evidence="1">The sequence shown here is derived from an EMBL/GenBank/DDBJ whole genome shotgun (WGS) entry which is preliminary data.</text>
</comment>
<name>A0ABN7UI91_GIGMA</name>
<accession>A0ABN7UI91</accession>
<evidence type="ECO:0000313" key="1">
    <source>
        <dbReference type="EMBL" id="CAG8603547.1"/>
    </source>
</evidence>
<organism evidence="1 2">
    <name type="scientific">Gigaspora margarita</name>
    <dbReference type="NCBI Taxonomy" id="4874"/>
    <lineage>
        <taxon>Eukaryota</taxon>
        <taxon>Fungi</taxon>
        <taxon>Fungi incertae sedis</taxon>
        <taxon>Mucoromycota</taxon>
        <taxon>Glomeromycotina</taxon>
        <taxon>Glomeromycetes</taxon>
        <taxon>Diversisporales</taxon>
        <taxon>Gigasporaceae</taxon>
        <taxon>Gigaspora</taxon>
    </lineage>
</organism>
<evidence type="ECO:0000313" key="2">
    <source>
        <dbReference type="Proteomes" id="UP000789901"/>
    </source>
</evidence>
<keyword evidence="2" id="KW-1185">Reference proteome</keyword>
<feature type="non-terminal residue" evidence="1">
    <location>
        <position position="95"/>
    </location>
</feature>